<evidence type="ECO:0000313" key="5">
    <source>
        <dbReference type="Proteomes" id="UP000000267"/>
    </source>
</evidence>
<name>A7THQ1_VANPO</name>
<keyword evidence="2" id="KW-0812">Transmembrane</keyword>
<dbReference type="InterPro" id="IPR038426">
    <property type="entry name" value="Nyv1_longin_sf"/>
</dbReference>
<dbReference type="Pfam" id="PF00957">
    <property type="entry name" value="Synaptobrevin"/>
    <property type="match status" value="1"/>
</dbReference>
<gene>
    <name evidence="4" type="ORF">Kpol_543p47</name>
</gene>
<dbReference type="OrthoDB" id="190375at2759"/>
<dbReference type="PRINTS" id="PR00219">
    <property type="entry name" value="SYNAPTOBREVN"/>
</dbReference>
<keyword evidence="2" id="KW-1133">Transmembrane helix</keyword>
<accession>A7THQ1</accession>
<dbReference type="GO" id="GO:0000329">
    <property type="term" value="C:fungal-type vacuole membrane"/>
    <property type="evidence" value="ECO:0007669"/>
    <property type="project" value="EnsemblFungi"/>
</dbReference>
<evidence type="ECO:0000256" key="1">
    <source>
        <dbReference type="PROSITE-ProRule" id="PRU00290"/>
    </source>
</evidence>
<dbReference type="FunCoup" id="A7THQ1">
    <property type="interactions" value="70"/>
</dbReference>
<dbReference type="AlphaFoldDB" id="A7THQ1"/>
<dbReference type="InterPro" id="IPR042855">
    <property type="entry name" value="V_SNARE_CC"/>
</dbReference>
<dbReference type="eggNOG" id="KOG0860">
    <property type="taxonomic scope" value="Eukaryota"/>
</dbReference>
<dbReference type="InterPro" id="IPR001388">
    <property type="entry name" value="Synaptobrevin-like"/>
</dbReference>
<dbReference type="HOGENOM" id="CLU_1107824_0_0_1"/>
<dbReference type="InterPro" id="IPR016444">
    <property type="entry name" value="Synaptobrevin/VAMP"/>
</dbReference>
<feature type="domain" description="V-SNARE coiled-coil homology" evidence="3">
    <location>
        <begin position="164"/>
        <end position="224"/>
    </location>
</feature>
<dbReference type="Proteomes" id="UP000000267">
    <property type="component" value="Unassembled WGS sequence"/>
</dbReference>
<dbReference type="EMBL" id="DS480392">
    <property type="protein sequence ID" value="EDO18217.1"/>
    <property type="molecule type" value="Genomic_DNA"/>
</dbReference>
<dbReference type="GO" id="GO:0005484">
    <property type="term" value="F:SNAP receptor activity"/>
    <property type="evidence" value="ECO:0007669"/>
    <property type="project" value="EnsemblFungi"/>
</dbReference>
<dbReference type="PANTHER" id="PTHR45701">
    <property type="entry name" value="SYNAPTOBREVIN FAMILY MEMBER"/>
    <property type="match status" value="1"/>
</dbReference>
<dbReference type="OMA" id="DGYDCYY"/>
<dbReference type="GO" id="GO:0042144">
    <property type="term" value="P:vacuole fusion, non-autophagic"/>
    <property type="evidence" value="ECO:0007669"/>
    <property type="project" value="EnsemblFungi"/>
</dbReference>
<evidence type="ECO:0000259" key="3">
    <source>
        <dbReference type="PROSITE" id="PS50892"/>
    </source>
</evidence>
<dbReference type="KEGG" id="vpo:Kpol_543p47"/>
<dbReference type="RefSeq" id="XP_001646075.1">
    <property type="nucleotide sequence ID" value="XM_001646025.1"/>
</dbReference>
<sequence>MKQFNVSYIEVLQDGKTISSCYYQHTGDISYGSISNEDSSVANVVGTPDMFHKLIGDLVLPNIVHVDGNKVTKMSIQLIDGYDCYYTTSARNDDNYKVFVCFTRIDVPKILPIRLLSDLKQLTEGENRLEFDTDEELSLKCGEIIDAFRHDLITFRNNNMDPSVSQSTDQDLDDIIQIMNDNIDKFLQRQERISLLVDKTSQLNDNSNTFKRKTVKLKNKMWWHRMKNITLVGFSIILCIAIVFIFFFDLN</sequence>
<proteinExistence type="predicted"/>
<dbReference type="CDD" id="cd15843">
    <property type="entry name" value="R-SNARE"/>
    <property type="match status" value="1"/>
</dbReference>
<dbReference type="Gene3D" id="1.20.5.110">
    <property type="match status" value="1"/>
</dbReference>
<dbReference type="Pfam" id="PF09426">
    <property type="entry name" value="Nyv1_longin"/>
    <property type="match status" value="1"/>
</dbReference>
<feature type="transmembrane region" description="Helical" evidence="2">
    <location>
        <begin position="228"/>
        <end position="248"/>
    </location>
</feature>
<dbReference type="STRING" id="436907.A7THQ1"/>
<dbReference type="PhylomeDB" id="A7THQ1"/>
<protein>
    <recommendedName>
        <fullName evidence="3">V-SNARE coiled-coil homology domain-containing protein</fullName>
    </recommendedName>
</protein>
<evidence type="ECO:0000313" key="4">
    <source>
        <dbReference type="EMBL" id="EDO18217.1"/>
    </source>
</evidence>
<dbReference type="GeneID" id="5546492"/>
<dbReference type="PROSITE" id="PS50892">
    <property type="entry name" value="V_SNARE"/>
    <property type="match status" value="1"/>
</dbReference>
<organism evidence="5">
    <name type="scientific">Vanderwaltozyma polyspora (strain ATCC 22028 / DSM 70294 / BCRC 21397 / CBS 2163 / NBRC 10782 / NRRL Y-8283 / UCD 57-17)</name>
    <name type="common">Kluyveromyces polysporus</name>
    <dbReference type="NCBI Taxonomy" id="436907"/>
    <lineage>
        <taxon>Eukaryota</taxon>
        <taxon>Fungi</taxon>
        <taxon>Dikarya</taxon>
        <taxon>Ascomycota</taxon>
        <taxon>Saccharomycotina</taxon>
        <taxon>Saccharomycetes</taxon>
        <taxon>Saccharomycetales</taxon>
        <taxon>Saccharomycetaceae</taxon>
        <taxon>Vanderwaltozyma</taxon>
    </lineage>
</organism>
<dbReference type="GO" id="GO:0007036">
    <property type="term" value="P:vacuolar calcium ion homeostasis"/>
    <property type="evidence" value="ECO:0007669"/>
    <property type="project" value="EnsemblFungi"/>
</dbReference>
<dbReference type="InParanoid" id="A7THQ1"/>
<reference evidence="4 5" key="1">
    <citation type="journal article" date="2007" name="Proc. Natl. Acad. Sci. U.S.A.">
        <title>Independent sorting-out of thousands of duplicated gene pairs in two yeast species descended from a whole-genome duplication.</title>
        <authorList>
            <person name="Scannell D.R."/>
            <person name="Frank A.C."/>
            <person name="Conant G.C."/>
            <person name="Byrne K.P."/>
            <person name="Woolfit M."/>
            <person name="Wolfe K.H."/>
        </authorList>
    </citation>
    <scope>NUCLEOTIDE SEQUENCE [LARGE SCALE GENOMIC DNA]</scope>
    <source>
        <strain evidence="5">ATCC 22028 / DSM 70294 / BCRC 21397 / CBS 2163 / NBRC 10782 / NRRL Y-8283 / UCD 57-17</strain>
    </source>
</reference>
<dbReference type="GO" id="GO:0031201">
    <property type="term" value="C:SNARE complex"/>
    <property type="evidence" value="ECO:0007669"/>
    <property type="project" value="EnsemblFungi"/>
</dbReference>
<keyword evidence="2" id="KW-0472">Membrane</keyword>
<dbReference type="GO" id="GO:0006906">
    <property type="term" value="P:vesicle fusion"/>
    <property type="evidence" value="ECO:0007669"/>
    <property type="project" value="EnsemblFungi"/>
</dbReference>
<dbReference type="Gene3D" id="3.30.450.230">
    <property type="entry name" value="Vacuolar R-SNARE Nyv1, longin domain"/>
    <property type="match status" value="1"/>
</dbReference>
<dbReference type="InterPro" id="IPR019005">
    <property type="entry name" value="Vacuolar_R-SNAR_Nyv1_longi_dom"/>
</dbReference>
<keyword evidence="1" id="KW-0175">Coiled coil</keyword>
<keyword evidence="5" id="KW-1185">Reference proteome</keyword>
<dbReference type="SUPFAM" id="SSF58038">
    <property type="entry name" value="SNARE fusion complex"/>
    <property type="match status" value="1"/>
</dbReference>
<evidence type="ECO:0000256" key="2">
    <source>
        <dbReference type="SAM" id="Phobius"/>
    </source>
</evidence>